<dbReference type="Pfam" id="PF13191">
    <property type="entry name" value="AAA_16"/>
    <property type="match status" value="1"/>
</dbReference>
<feature type="domain" description="Bacterial transcriptional activator" evidence="4">
    <location>
        <begin position="103"/>
        <end position="245"/>
    </location>
</feature>
<evidence type="ECO:0000256" key="3">
    <source>
        <dbReference type="SAM" id="MobiDB-lite"/>
    </source>
</evidence>
<dbReference type="InterPro" id="IPR005158">
    <property type="entry name" value="BTAD"/>
</dbReference>
<dbReference type="STRING" id="406100.SAMN04488052_11511"/>
<feature type="compositionally biased region" description="Low complexity" evidence="3">
    <location>
        <begin position="246"/>
        <end position="268"/>
    </location>
</feature>
<dbReference type="PANTHER" id="PTHR35807:SF1">
    <property type="entry name" value="TRANSCRIPTIONAL REGULATOR REDD"/>
    <property type="match status" value="1"/>
</dbReference>
<gene>
    <name evidence="5" type="ORF">SAMN04488052_11511</name>
</gene>
<dbReference type="InterPro" id="IPR036388">
    <property type="entry name" value="WH-like_DNA-bd_sf"/>
</dbReference>
<dbReference type="InterPro" id="IPR011990">
    <property type="entry name" value="TPR-like_helical_dom_sf"/>
</dbReference>
<protein>
    <submittedName>
        <fullName evidence="5">Transcriptional activator domain-containing protein</fullName>
    </submittedName>
</protein>
<accession>A0A1H8VST4</accession>
<dbReference type="InterPro" id="IPR051677">
    <property type="entry name" value="AfsR-DnrI-RedD_regulator"/>
</dbReference>
<sequence>MATPDVCRLEIRLLGRASILRDGAAIELPRSRKARALLAYLVTSGQARSREHLCDFFWDGPANPRAELRWCLAKIRPLLNDDTTTRLVADGDYVSFLAEDVALDITRVRELIPSAPEDVSTHRLRQVAGLLRGPFLESVDLPDCYAFDAWCVAERQALQQLQDGVLRTLVQRLLDQPDTALPYARDRLVLDPFCEDAHADLVMLLHAMGRTAEARQRYEHCRRMLQHELGQAPSARLEQLHAQLNPTSQPLSAPPSLSSAPSSDAPPLVGRQRELTTIRGALEERAPLLISGEPGIGKSRLLQEISLQLQGEQVQVLRGRAFEMDATRPYAPWIDGLRSIPIPATWRPELAALLPELGPTADDSGDRNRLFSAVAQVVIDMTRTSSPAAIVLDDLQWFDEASAALLHYVAHATTGHPVAFILAARGGELECNAAAQRAVHALRRDRALRILTVEPLSPTETATIAHTIAPEVDGDHVFRESEGNPLFALEIARSHQGGQPLLGDTLGGLIAGRLAGVGKEAAEILPWAAALGRRLNPDRLAAVMNLPGTTLLQGLEDLERRAILRATDAGHWEFAHDLIGHAAYQSLSEPRRRMIHLQIARSLARSVEQSRLWSRKSTLQPHVSGRLARSSPMAESSAGEVAYHADLGGDHALAARACAVAGRYALRIHAYADAVALAQQGQTHLAPLPDETRLQRAFELLELYIHPGMEPYQPPDLEQRLRTLVADARAIGTTTQVHDGLYLIAVLLYLRGRYSDALDVTVLAERAGRTAEPATVVQAVADTARCLGMLGRDMDRAAQLAEEAHHLAEQLDVRELGCELPLARGLVAHHRGELVQARAHIEHALALAKRDRTPWWECYCLSRLPMIELERQAPDDALDCCRTLQTVADKLGDNSGAEAPFAQALEALARLQRGDPQATARLDHALEQLHAADSQWMIAYVQNMAALIHWQSEQPDAARERAEKALHAAGIIDLANEVIIARALLARTALATGDRTAALAHLDHMHTVAHGCLSARARHTAAEAEAVLGRTLPA</sequence>
<evidence type="ECO:0000259" key="4">
    <source>
        <dbReference type="SMART" id="SM01043"/>
    </source>
</evidence>
<keyword evidence="2" id="KW-0804">Transcription</keyword>
<organism evidence="5 6">
    <name type="scientific">Aquisalimonas asiatica</name>
    <dbReference type="NCBI Taxonomy" id="406100"/>
    <lineage>
        <taxon>Bacteria</taxon>
        <taxon>Pseudomonadati</taxon>
        <taxon>Pseudomonadota</taxon>
        <taxon>Gammaproteobacteria</taxon>
        <taxon>Chromatiales</taxon>
        <taxon>Ectothiorhodospiraceae</taxon>
        <taxon>Aquisalimonas</taxon>
    </lineage>
</organism>
<evidence type="ECO:0000256" key="2">
    <source>
        <dbReference type="ARBA" id="ARBA00023163"/>
    </source>
</evidence>
<dbReference type="PANTHER" id="PTHR35807">
    <property type="entry name" value="TRANSCRIPTIONAL REGULATOR REDD-RELATED"/>
    <property type="match status" value="1"/>
</dbReference>
<proteinExistence type="predicted"/>
<dbReference type="SMART" id="SM01043">
    <property type="entry name" value="BTAD"/>
    <property type="match status" value="1"/>
</dbReference>
<dbReference type="SUPFAM" id="SSF48452">
    <property type="entry name" value="TPR-like"/>
    <property type="match status" value="2"/>
</dbReference>
<dbReference type="RefSeq" id="WP_091646438.1">
    <property type="nucleotide sequence ID" value="NZ_FOEG01000015.1"/>
</dbReference>
<keyword evidence="6" id="KW-1185">Reference proteome</keyword>
<dbReference type="GO" id="GO:0006355">
    <property type="term" value="P:regulation of DNA-templated transcription"/>
    <property type="evidence" value="ECO:0007669"/>
    <property type="project" value="TreeGrafter"/>
</dbReference>
<dbReference type="Gene3D" id="3.40.50.300">
    <property type="entry name" value="P-loop containing nucleotide triphosphate hydrolases"/>
    <property type="match status" value="1"/>
</dbReference>
<dbReference type="OrthoDB" id="9816555at2"/>
<dbReference type="SUPFAM" id="SSF52540">
    <property type="entry name" value="P-loop containing nucleoside triphosphate hydrolases"/>
    <property type="match status" value="1"/>
</dbReference>
<dbReference type="Pfam" id="PF03704">
    <property type="entry name" value="BTAD"/>
    <property type="match status" value="1"/>
</dbReference>
<name>A0A1H8VST4_9GAMM</name>
<dbReference type="GO" id="GO:0003677">
    <property type="term" value="F:DNA binding"/>
    <property type="evidence" value="ECO:0007669"/>
    <property type="project" value="TreeGrafter"/>
</dbReference>
<dbReference type="InterPro" id="IPR027417">
    <property type="entry name" value="P-loop_NTPase"/>
</dbReference>
<evidence type="ECO:0000313" key="5">
    <source>
        <dbReference type="EMBL" id="SEP18466.1"/>
    </source>
</evidence>
<evidence type="ECO:0000313" key="6">
    <source>
        <dbReference type="Proteomes" id="UP000199657"/>
    </source>
</evidence>
<evidence type="ECO:0000256" key="1">
    <source>
        <dbReference type="ARBA" id="ARBA00023015"/>
    </source>
</evidence>
<dbReference type="Gene3D" id="1.25.40.10">
    <property type="entry name" value="Tetratricopeptide repeat domain"/>
    <property type="match status" value="2"/>
</dbReference>
<dbReference type="Gene3D" id="1.10.10.10">
    <property type="entry name" value="Winged helix-like DNA-binding domain superfamily/Winged helix DNA-binding domain"/>
    <property type="match status" value="1"/>
</dbReference>
<dbReference type="AlphaFoldDB" id="A0A1H8VST4"/>
<dbReference type="Proteomes" id="UP000199657">
    <property type="component" value="Unassembled WGS sequence"/>
</dbReference>
<dbReference type="InterPro" id="IPR041664">
    <property type="entry name" value="AAA_16"/>
</dbReference>
<feature type="region of interest" description="Disordered" evidence="3">
    <location>
        <begin position="246"/>
        <end position="269"/>
    </location>
</feature>
<keyword evidence="1" id="KW-0805">Transcription regulation</keyword>
<reference evidence="5 6" key="1">
    <citation type="submission" date="2016-10" db="EMBL/GenBank/DDBJ databases">
        <authorList>
            <person name="de Groot N.N."/>
        </authorList>
    </citation>
    <scope>NUCLEOTIDE SEQUENCE [LARGE SCALE GENOMIC DNA]</scope>
    <source>
        <strain evidence="5 6">CGMCC 1.6291</strain>
    </source>
</reference>
<dbReference type="EMBL" id="FOEG01000015">
    <property type="protein sequence ID" value="SEP18466.1"/>
    <property type="molecule type" value="Genomic_DNA"/>
</dbReference>